<comment type="subcellular location">
    <subcellularLocation>
        <location evidence="1">Cytoplasm</location>
    </subcellularLocation>
</comment>
<dbReference type="Pfam" id="PF13424">
    <property type="entry name" value="TPR_12"/>
    <property type="match status" value="3"/>
</dbReference>
<dbReference type="Proteomes" id="UP001576774">
    <property type="component" value="Unassembled WGS sequence"/>
</dbReference>
<dbReference type="InterPro" id="IPR019734">
    <property type="entry name" value="TPR_rpt"/>
</dbReference>
<organism evidence="6 7">
    <name type="scientific">Floridaenema aerugineum BLCC-F46</name>
    <dbReference type="NCBI Taxonomy" id="3153654"/>
    <lineage>
        <taxon>Bacteria</taxon>
        <taxon>Bacillati</taxon>
        <taxon>Cyanobacteriota</taxon>
        <taxon>Cyanophyceae</taxon>
        <taxon>Oscillatoriophycideae</taxon>
        <taxon>Aerosakkonematales</taxon>
        <taxon>Aerosakkonemataceae</taxon>
        <taxon>Floridanema</taxon>
        <taxon>Floridanema aerugineum</taxon>
    </lineage>
</organism>
<dbReference type="PROSITE" id="PS50005">
    <property type="entry name" value="TPR"/>
    <property type="match status" value="5"/>
</dbReference>
<evidence type="ECO:0000256" key="2">
    <source>
        <dbReference type="ARBA" id="ARBA00022490"/>
    </source>
</evidence>
<evidence type="ECO:0000313" key="7">
    <source>
        <dbReference type="Proteomes" id="UP001576774"/>
    </source>
</evidence>
<keyword evidence="4" id="KW-0802">TPR repeat</keyword>
<name>A0ABV4X4J0_9CYAN</name>
<gene>
    <name evidence="6" type="ORF">ACE1CC_12495</name>
</gene>
<feature type="domain" description="CHAT" evidence="5">
    <location>
        <begin position="456"/>
        <end position="549"/>
    </location>
</feature>
<evidence type="ECO:0000259" key="5">
    <source>
        <dbReference type="Pfam" id="PF12770"/>
    </source>
</evidence>
<evidence type="ECO:0000313" key="6">
    <source>
        <dbReference type="EMBL" id="MFB2877664.1"/>
    </source>
</evidence>
<dbReference type="Gene3D" id="1.25.40.10">
    <property type="entry name" value="Tetratricopeptide repeat domain"/>
    <property type="match status" value="2"/>
</dbReference>
<feature type="non-terminal residue" evidence="6">
    <location>
        <position position="550"/>
    </location>
</feature>
<keyword evidence="7" id="KW-1185">Reference proteome</keyword>
<protein>
    <submittedName>
        <fullName evidence="6">Tetratricopeptide repeat protein</fullName>
    </submittedName>
</protein>
<feature type="repeat" description="TPR" evidence="4">
    <location>
        <begin position="210"/>
        <end position="243"/>
    </location>
</feature>
<comment type="caution">
    <text evidence="6">The sequence shown here is derived from an EMBL/GenBank/DDBJ whole genome shotgun (WGS) entry which is preliminary data.</text>
</comment>
<dbReference type="InterPro" id="IPR052386">
    <property type="entry name" value="GPSM"/>
</dbReference>
<reference evidence="6 7" key="1">
    <citation type="submission" date="2024-09" db="EMBL/GenBank/DDBJ databases">
        <title>Floridaenema gen nov. (Aerosakkonemataceae, Aerosakkonematales ord. nov., Cyanobacteria) from benthic tropical and subtropical fresh waters, with the description of four new species.</title>
        <authorList>
            <person name="Moretto J.A."/>
            <person name="Berthold D.E."/>
            <person name="Lefler F.W."/>
            <person name="Huang I.-S."/>
            <person name="Laughinghouse H. IV."/>
        </authorList>
    </citation>
    <scope>NUCLEOTIDE SEQUENCE [LARGE SCALE GENOMIC DNA]</scope>
    <source>
        <strain evidence="6 7">BLCC-F46</strain>
    </source>
</reference>
<proteinExistence type="predicted"/>
<accession>A0ABV4X4J0</accession>
<dbReference type="Pfam" id="PF12770">
    <property type="entry name" value="CHAT"/>
    <property type="match status" value="1"/>
</dbReference>
<keyword evidence="3" id="KW-0677">Repeat</keyword>
<dbReference type="PANTHER" id="PTHR45954">
    <property type="entry name" value="LD33695P"/>
    <property type="match status" value="1"/>
</dbReference>
<feature type="repeat" description="TPR" evidence="4">
    <location>
        <begin position="50"/>
        <end position="83"/>
    </location>
</feature>
<evidence type="ECO:0000256" key="1">
    <source>
        <dbReference type="ARBA" id="ARBA00004496"/>
    </source>
</evidence>
<feature type="repeat" description="TPR" evidence="4">
    <location>
        <begin position="130"/>
        <end position="163"/>
    </location>
</feature>
<dbReference type="PROSITE" id="PS50293">
    <property type="entry name" value="TPR_REGION"/>
    <property type="match status" value="2"/>
</dbReference>
<evidence type="ECO:0000256" key="3">
    <source>
        <dbReference type="ARBA" id="ARBA00022737"/>
    </source>
</evidence>
<dbReference type="InterPro" id="IPR011990">
    <property type="entry name" value="TPR-like_helical_dom_sf"/>
</dbReference>
<dbReference type="InterPro" id="IPR024983">
    <property type="entry name" value="CHAT_dom"/>
</dbReference>
<dbReference type="Pfam" id="PF13374">
    <property type="entry name" value="TPR_10"/>
    <property type="match status" value="1"/>
</dbReference>
<dbReference type="SMART" id="SM00028">
    <property type="entry name" value="TPR"/>
    <property type="match status" value="7"/>
</dbReference>
<feature type="repeat" description="TPR" evidence="4">
    <location>
        <begin position="90"/>
        <end position="123"/>
    </location>
</feature>
<dbReference type="RefSeq" id="WP_413270761.1">
    <property type="nucleotide sequence ID" value="NZ_JBHFNQ010000096.1"/>
</dbReference>
<sequence>QQNNPRKAEADRLFQQGIQQFQTSKFREALQSWQQALAIYREIGDRNGEGQSLGNLGLAYYSLGDYRKAIEYQQQSLAIAREIGDRNGEGQSLGNLGLAYYSLGDYRKAIEYYQQSLAIAREIGDRESEGNALGNLGEAYRSLGDYRKAIDYQQQRLAIAREIGNRKSEGAALGNLGVAYRSLGDYRKAIEYYQQTLAIARSIGDRNGEGNALGSLGVAYNSLGDYRKAIDYSQQSLAIFRELGDRNGERSTLTNLGLALYNSGSLAEAEKILFQGIEVSESLRERLGDDDANKVSIFEEQANTYRILQKVLIAQNKTTTALEISERGRGRAFVELLTRRLSANPKEIIPAASLKPTIEQIKQIAQKQNATLVQYSIIFDDFKIQGKRQIEESELYIWVIKPTGEVNFRKVDLKPLWQQQNTSLAELVINTRDSIGVRGRATAIIALKPGVNEKQRLQKLHYILIKPIADLLPTDPNNHVIFVPQSALFLVPFVALQDEIGKHLIEKHTILTAPSIQVLELTHAKKAEMQQSRGAGEKSFQNLIVGNPTM</sequence>
<keyword evidence="2" id="KW-0963">Cytoplasm</keyword>
<dbReference type="EMBL" id="JBHFNQ010000096">
    <property type="protein sequence ID" value="MFB2877664.1"/>
    <property type="molecule type" value="Genomic_DNA"/>
</dbReference>
<dbReference type="SUPFAM" id="SSF48452">
    <property type="entry name" value="TPR-like"/>
    <property type="match status" value="2"/>
</dbReference>
<evidence type="ECO:0000256" key="4">
    <source>
        <dbReference type="PROSITE-ProRule" id="PRU00339"/>
    </source>
</evidence>
<dbReference type="PANTHER" id="PTHR45954:SF1">
    <property type="entry name" value="LD33695P"/>
    <property type="match status" value="1"/>
</dbReference>
<feature type="non-terminal residue" evidence="6">
    <location>
        <position position="1"/>
    </location>
</feature>
<feature type="repeat" description="TPR" evidence="4">
    <location>
        <begin position="170"/>
        <end position="203"/>
    </location>
</feature>